<evidence type="ECO:0000256" key="7">
    <source>
        <dbReference type="ARBA" id="ARBA00022741"/>
    </source>
</evidence>
<dbReference type="InterPro" id="IPR027417">
    <property type="entry name" value="P-loop_NTPase"/>
</dbReference>
<dbReference type="Gene3D" id="1.10.472.130">
    <property type="match status" value="1"/>
</dbReference>
<dbReference type="Gene3D" id="1.20.1270.280">
    <property type="match status" value="1"/>
</dbReference>
<dbReference type="FunFam" id="3.20.180.20:FF:000001">
    <property type="entry name" value="Dynein axonemal heavy chain 5"/>
    <property type="match status" value="1"/>
</dbReference>
<evidence type="ECO:0000313" key="33">
    <source>
        <dbReference type="Proteomes" id="UP000694413"/>
    </source>
</evidence>
<dbReference type="GO" id="GO:0008569">
    <property type="term" value="F:minus-end-directed microtubule motor activity"/>
    <property type="evidence" value="ECO:0007669"/>
    <property type="project" value="InterPro"/>
</dbReference>
<dbReference type="FunFam" id="1.10.8.1220:FF:000001">
    <property type="entry name" value="Dynein axonemal heavy chain 5"/>
    <property type="match status" value="1"/>
</dbReference>
<feature type="coiled-coil region" evidence="20">
    <location>
        <begin position="3040"/>
        <end position="3075"/>
    </location>
</feature>
<dbReference type="Gene3D" id="3.10.490.20">
    <property type="match status" value="1"/>
</dbReference>
<feature type="domain" description="Dynein heavy chain coiled coil stalk" evidence="25">
    <location>
        <begin position="2818"/>
        <end position="3155"/>
    </location>
</feature>
<dbReference type="PANTHER" id="PTHR45703:SF4">
    <property type="entry name" value="DYNEIN AXONEMAL HEAVY CHAIN 17"/>
    <property type="match status" value="1"/>
</dbReference>
<evidence type="ECO:0000256" key="14">
    <source>
        <dbReference type="ARBA" id="ARBA00023212"/>
    </source>
</evidence>
<dbReference type="Pfam" id="PF12775">
    <property type="entry name" value="AAA_7"/>
    <property type="match status" value="1"/>
</dbReference>
<keyword evidence="13" id="KW-0505">Motor protein</keyword>
<dbReference type="Gene3D" id="1.10.8.710">
    <property type="match status" value="1"/>
</dbReference>
<evidence type="ECO:0000259" key="23">
    <source>
        <dbReference type="Pfam" id="PF08393"/>
    </source>
</evidence>
<evidence type="ECO:0000256" key="4">
    <source>
        <dbReference type="ARBA" id="ARBA00022490"/>
    </source>
</evidence>
<evidence type="ECO:0000259" key="30">
    <source>
        <dbReference type="Pfam" id="PF18198"/>
    </source>
</evidence>
<keyword evidence="15" id="KW-0966">Cell projection</keyword>
<dbReference type="GO" id="GO:0005524">
    <property type="term" value="F:ATP binding"/>
    <property type="evidence" value="ECO:0007669"/>
    <property type="project" value="UniProtKB-KW"/>
</dbReference>
<evidence type="ECO:0000259" key="27">
    <source>
        <dbReference type="Pfam" id="PF12781"/>
    </source>
</evidence>
<feature type="domain" description="Dynein heavy chain hydrolytic ATP-binding dynein motor region" evidence="24">
    <location>
        <begin position="1623"/>
        <end position="1949"/>
    </location>
</feature>
<dbReference type="InterPro" id="IPR004273">
    <property type="entry name" value="Dynein_heavy_D6_P-loop"/>
</dbReference>
<dbReference type="GO" id="GO:0097729">
    <property type="term" value="C:9+2 motile cilium"/>
    <property type="evidence" value="ECO:0007669"/>
    <property type="project" value="UniProtKB-ARBA"/>
</dbReference>
<keyword evidence="6" id="KW-0677">Repeat</keyword>
<evidence type="ECO:0000259" key="26">
    <source>
        <dbReference type="Pfam" id="PF12780"/>
    </source>
</evidence>
<dbReference type="GO" id="GO:0051959">
    <property type="term" value="F:dynein light intermediate chain binding"/>
    <property type="evidence" value="ECO:0007669"/>
    <property type="project" value="InterPro"/>
</dbReference>
<organism evidence="32 33">
    <name type="scientific">Zonotrichia albicollis</name>
    <name type="common">White-throated sparrow</name>
    <name type="synonym">Fringilla albicollis</name>
    <dbReference type="NCBI Taxonomy" id="44394"/>
    <lineage>
        <taxon>Eukaryota</taxon>
        <taxon>Metazoa</taxon>
        <taxon>Chordata</taxon>
        <taxon>Craniata</taxon>
        <taxon>Vertebrata</taxon>
        <taxon>Euteleostomi</taxon>
        <taxon>Archelosauria</taxon>
        <taxon>Archosauria</taxon>
        <taxon>Dinosauria</taxon>
        <taxon>Saurischia</taxon>
        <taxon>Theropoda</taxon>
        <taxon>Coelurosauria</taxon>
        <taxon>Aves</taxon>
        <taxon>Neognathae</taxon>
        <taxon>Neoaves</taxon>
        <taxon>Telluraves</taxon>
        <taxon>Australaves</taxon>
        <taxon>Passeriformes</taxon>
        <taxon>Passerellidae</taxon>
        <taxon>Zonotrichia</taxon>
    </lineage>
</organism>
<comment type="subunit">
    <text evidence="3">Consists of at least two heavy chains and a number of intermediate and light chains.</text>
</comment>
<dbReference type="FunFam" id="1.10.8.720:FF:000002">
    <property type="entry name" value="Dynein heavy chain 9, axonemal"/>
    <property type="match status" value="1"/>
</dbReference>
<dbReference type="PANTHER" id="PTHR45703">
    <property type="entry name" value="DYNEIN HEAVY CHAIN"/>
    <property type="match status" value="1"/>
</dbReference>
<evidence type="ECO:0000256" key="8">
    <source>
        <dbReference type="ARBA" id="ARBA00022840"/>
    </source>
</evidence>
<evidence type="ECO:0000256" key="2">
    <source>
        <dbReference type="ARBA" id="ARBA00008887"/>
    </source>
</evidence>
<keyword evidence="10" id="KW-0243">Dynein</keyword>
<evidence type="ECO:0000259" key="29">
    <source>
        <dbReference type="Pfam" id="PF17857"/>
    </source>
</evidence>
<feature type="domain" description="Dynein heavy chain ATP-binding dynein motor region" evidence="27">
    <location>
        <begin position="3180"/>
        <end position="3397"/>
    </location>
</feature>
<keyword evidence="7" id="KW-0547">Nucleotide-binding</keyword>
<dbReference type="Proteomes" id="UP000694413">
    <property type="component" value="Unassembled WGS sequence"/>
</dbReference>
<dbReference type="InterPro" id="IPR043157">
    <property type="entry name" value="Dynein_AAA1S"/>
</dbReference>
<comment type="function">
    <text evidence="16">Force generating protein component of the outer dynein arms (ODAs) in the sperm flagellum. Produces force towards the minus ends of microtubules. Dynein has ATPase activity; the force-producing power stroke is thought to occur on release of ADP. Plays a major role in sperm motility, implicated in sperm flagellar assembly and beating.</text>
</comment>
<evidence type="ECO:0000259" key="25">
    <source>
        <dbReference type="Pfam" id="PF12777"/>
    </source>
</evidence>
<evidence type="ECO:0000259" key="22">
    <source>
        <dbReference type="Pfam" id="PF08385"/>
    </source>
</evidence>
<feature type="domain" description="Dynein heavy chain region D6 P-loop" evidence="21">
    <location>
        <begin position="3640"/>
        <end position="3759"/>
    </location>
</feature>
<keyword evidence="11 20" id="KW-0175">Coiled coil</keyword>
<dbReference type="SUPFAM" id="SSF52540">
    <property type="entry name" value="P-loop containing nucleoside triphosphate hydrolases"/>
    <property type="match status" value="4"/>
</dbReference>
<dbReference type="GO" id="GO:0030286">
    <property type="term" value="C:dynein complex"/>
    <property type="evidence" value="ECO:0007669"/>
    <property type="project" value="UniProtKB-KW"/>
</dbReference>
<dbReference type="FunFam" id="3.40.50.300:FF:000682">
    <property type="entry name" value="Dynein axonemal heavy chain 17"/>
    <property type="match status" value="1"/>
</dbReference>
<dbReference type="FunFam" id="1.20.58.1120:FF:000002">
    <property type="entry name" value="Dynein heavy chain 9, axonemal"/>
    <property type="match status" value="1"/>
</dbReference>
<evidence type="ECO:0000256" key="12">
    <source>
        <dbReference type="ARBA" id="ARBA00023069"/>
    </source>
</evidence>
<keyword evidence="5" id="KW-0493">Microtubule</keyword>
<feature type="domain" description="Dynein heavy chain linker" evidence="23">
    <location>
        <begin position="1081"/>
        <end position="1484"/>
    </location>
</feature>
<protein>
    <recommendedName>
        <fullName evidence="17">Dynein axonemal heavy chain 17</fullName>
    </recommendedName>
    <alternativeName>
        <fullName evidence="19">Axonemal beta dynein heavy chain 17</fullName>
    </alternativeName>
    <alternativeName>
        <fullName evidence="18">Ciliary dynein heavy chain 17</fullName>
    </alternativeName>
</protein>
<dbReference type="Gene3D" id="6.10.140.1060">
    <property type="match status" value="1"/>
</dbReference>
<keyword evidence="14" id="KW-0206">Cytoskeleton</keyword>
<dbReference type="Gene3D" id="1.10.287.2620">
    <property type="match status" value="1"/>
</dbReference>
<dbReference type="Pfam" id="PF08385">
    <property type="entry name" value="DHC_N1"/>
    <property type="match status" value="2"/>
</dbReference>
<dbReference type="Pfam" id="PF17857">
    <property type="entry name" value="AAA_lid_1"/>
    <property type="match status" value="1"/>
</dbReference>
<accession>A0A8D2N630</accession>
<keyword evidence="33" id="KW-1185">Reference proteome</keyword>
<dbReference type="FunFam" id="3.40.50.300:FF:000049">
    <property type="entry name" value="Dynein, axonemal, heavy chain 5"/>
    <property type="match status" value="1"/>
</dbReference>
<dbReference type="Pfam" id="PF12774">
    <property type="entry name" value="AAA_6"/>
    <property type="match status" value="1"/>
</dbReference>
<evidence type="ECO:0000256" key="5">
    <source>
        <dbReference type="ARBA" id="ARBA00022701"/>
    </source>
</evidence>
<evidence type="ECO:0000256" key="10">
    <source>
        <dbReference type="ARBA" id="ARBA00023017"/>
    </source>
</evidence>
<reference evidence="32" key="1">
    <citation type="submission" date="2025-08" db="UniProtKB">
        <authorList>
            <consortium name="Ensembl"/>
        </authorList>
    </citation>
    <scope>IDENTIFICATION</scope>
</reference>
<keyword evidence="9" id="KW-0282">Flagellum</keyword>
<dbReference type="Pfam" id="PF18198">
    <property type="entry name" value="AAA_lid_11"/>
    <property type="match status" value="1"/>
</dbReference>
<comment type="subcellular location">
    <subcellularLocation>
        <location evidence="1">Cytoplasm</location>
        <location evidence="1">Cytoskeleton</location>
        <location evidence="1">Flagellum axoneme</location>
    </subcellularLocation>
</comment>
<reference evidence="32" key="2">
    <citation type="submission" date="2025-09" db="UniProtKB">
        <authorList>
            <consortium name="Ensembl"/>
        </authorList>
    </citation>
    <scope>IDENTIFICATION</scope>
</reference>
<dbReference type="InterPro" id="IPR026983">
    <property type="entry name" value="DHC"/>
</dbReference>
<evidence type="ECO:0000256" key="11">
    <source>
        <dbReference type="ARBA" id="ARBA00023054"/>
    </source>
</evidence>
<keyword evidence="12" id="KW-0969">Cilium</keyword>
<dbReference type="FunFam" id="3.40.50.300:FF:001810">
    <property type="entry name" value="Cytoplasmic dynein 2 heavy chain 1"/>
    <property type="match status" value="1"/>
</dbReference>
<evidence type="ECO:0000313" key="32">
    <source>
        <dbReference type="Ensembl" id="ENSZALP00000018917.1"/>
    </source>
</evidence>
<evidence type="ECO:0000256" key="20">
    <source>
        <dbReference type="SAM" id="Coils"/>
    </source>
</evidence>
<dbReference type="Gene3D" id="1.10.8.720">
    <property type="entry name" value="Region D6 of dynein motor"/>
    <property type="match status" value="1"/>
</dbReference>
<dbReference type="InterPro" id="IPR035706">
    <property type="entry name" value="AAA_9"/>
</dbReference>
<dbReference type="FunFam" id="1.20.920.30:FF:000003">
    <property type="entry name" value="Dynein axonemal heavy chain 17"/>
    <property type="match status" value="1"/>
</dbReference>
<dbReference type="InterPro" id="IPR013594">
    <property type="entry name" value="Dynein_heavy_tail"/>
</dbReference>
<dbReference type="InterPro" id="IPR041658">
    <property type="entry name" value="AAA_lid_11"/>
</dbReference>
<sequence length="4229" mass="479806">ETPFTVPGCSKSCPTWPWALPATASLCHGLPSLTGSNFFLNQTYICPPSALPPALPWLLLQVIVPILTNRRNHQGWPRVVSQDIIHHVHSLKNTVFKVVGQVKGKTLLPLPALINKPLVHATESAIIEWSQQIQRVLRKESSEPLLQGTNPTPKVELQFWRSRCADLEGIHRQLTSRRVSNMLEVLERVQSIYVPAFQSMLGDVEAALREAQDIDLHLTALQQPLERLEAAEFSKVKPLLVPLLHVVCWIWASCQHYSVPLRLVVLLQEICNLLIQQAVVYLSPEDLLKGEVEESLGKVQTVSDVLSAFKGALEERRANLQVYYEPGQQVRSWDFPSRLVFARLDSFLQRLHMVKVRGPAAMTLDLAQLEKIEFGGMRGKALGQQVLAMHEEFQECYQVFSERAYDCLDLANVEFEQDALEFQQKVQDIDRRLGTVFGQAFSDAPGMEHIFKVCLSVCLCLPSLPGSPIESPDRAAAAGCAHGMDKGTVTLGWIGDTQLCALPPQLVAVLREVSYLRRSGAGAIPPAAAELHACKESLWKLVASLELMANSYNKVLRSLLEVEHPLVQGQLQDIDVRLREAEETLTWKTEGVWDHISGVVSDVCDLEQRVQKAKDNVEEIQSIVRSWGSPMLERRDPKREAVLSLEECQERLERRYSLVREAGHRIHSLVEENQSLLRAEPASDAWKGYLDYVDEIVLDGFFTAIECSLKYLLENTDPKAGLAPLFEVQLDLVIPDLVFRPPLDPGTRDGFCDMVESLLQGIFHISLLVPRLAAHSGFSHYQVCALGLPWAGAVRRCHVLPSHCDRRDLGHPLLLQDNRELGHHLHVPTPADTEEGLPEAPATLQQFREQLGSYEQLYEEVARMQPLCTFQGWLRLDVRPFKAALLNEIKRWSLVFKQHLLDHVTHSLADLDEFIQTAERGLSRKVEQGDYSGLVEVMGHLLAVKERHSATDAMFEPLKETIELLRAYEQQLPEEIHQQLEELPEKWGQVKKLAVAVKQQVAPLQAAEVTALRQSCAAFDAQQQRLRERFVREAPFRFDTEKPYQLLDAKHMEIKQMESAMTSIYESAGLFEVMVPEYKQLKQCRKELCLLKELWDMISLVNTSLEDWQTTRWVDINVENMDLECKKFAREIRNLDKEMRAWDAFSGLDSKVKNMLTALKAVAELQNPAIRERHWNQLMQVTGVRFVMDSDTTLADLLKLNLHEFEGEVHSIVDKAVREMSMEKVLKELRVTWSSREFQYEPHPRTHTPLLKSDEELVETLEDNQVQLQNLMSSKYIAFFLEEVSAWQRKLSTADSVISLWFEVQRTWSHLESIFIGSEDIRAQLPQDSKRFEGIDVDFKELANEVQKTPNVVEATNRAGLSQQLEDIQSRLSLCEKALAEYLDMKRLAFPRFYFISSADLLDILSNGTNPQLVQRHLSKLFDNLARLKFQVNSDEKTTKVGLGMYSREEEYVQFSEPCDCSGQVEVWLTRLLDAMRATVRDGMCAAVAAYEDKPREQWLFDHPAQVALCCTQIWWTAEVGMAFSRMKEGYEKAMKEYHKKQVAQLNVLVTMLLGQLSRGDRQKIMTICTIDVHARDVVAKMIAQKVGVDTGQAFMWLAQLRHRWSDEERHCWVNICDAQFLYCYEYLGNTPRLVITPLTDRCYITLTQSLHLTMSGAPAGPAGTGKTETTKDLGRALGIMVYVFNCSEQMDYKSCGNIYKGLSQTGAWGCFDEFNRISVEVLSVVAVQVKSVQDAIREKKKSFNFLGEDINLVPSVGIFITMNPGYAGRTELPENLKALFRPCAMVVPDFELICEIMLVAEGFLQARALARKFITLYQLCKELLSKQDHYDWGLRAIKSVLVVAGSLKRADPERPEEQVLMRSLRDFNIPKIVTDDVPVFMGLIGDLFPALDVPRKRDLDFEAMVKEAVLELRLQPEDNFVLKVVQLEELLSVRHSVFVVGAAGTGKSQVLRSLHKTYQRMKRRPVWADLNPKAVTNDELFGVINPATREWRDGLFSSIMRELANISHDGPKWMVLDGDIDPMWIESLNTVMDDNKVLTLASNERIPLNPTMRLLFEISHLRTATPATVSRAGILYINPSDLGWNAPVSSWIDRREVQSERANLTILFDKYLPVCLDTLRARFKKIIPIPEQSMVQMLCYLLECLLTEDNTPPDCPKELYELYFVFAAVWAFGGSMFQDQLVDYRVEFSKWWVAEFKTIKFPSHGTVFDFYVDPETKKFEPWSKLIPQFEFDPEVPLQVGDPGRLLGWRSSCVSGTERGCFNEKVPFNYYTTSAMLQGVLEKPLEKKAGRNYGPPGTKRLVYFMDDLNMPQVDAYGTVQPHTLLRQHLDYGHWYDRSRLSLKEISNVQYVSCMNPTAGSFTINPRLQRHFCVFALSNPDQDSLSRIYSTILVQHLASGNFSEAVQKSAQQLIALALGLHRKVAATFLPTAVKFHYVFNLRDLSNIFQGLLFSTPECLKQPQDLVKLYLHESNRVYRDRMVEEVDWDTFDKIQQEMDTLEQAKHMNIYCHFAKGLGEPGYRPVPSWEELNQILVEALDSYNEVNAAMDLVLFEDAMSHVCRISRVLEAPRGNALLVGVGGTGKQSLTRLAAFLCSMEVFQITLRKGYSVPDLKADLANLYLKAGLKNMGSVFLLSDAQVADEQFLVLVNDFLASGEIPDLFPDDEVENIISSVRSEVRGRGLVDSRENCWRFFIERVRRQLKVALCLSPVGPKLRLHSRRFPALASCTTMDCFQPWPRQALESVSLRFLRDMDTLQVIKDSISKFMAHVHISVNEVSQLYLSNERRYNYTTPKSFLEQIKLYQSLLLSKDRELKAKMERLENGLEKLKSTSAQVDELKAKLAAQEVELKQKNEDADKLIQVVGVETEKVSRKKAVADEEERKVALIAQEVEQKQKDCEEDLAKAEPALAAAQAALNTLNKTNLTELRSFGSPPSAVSNVTAAVMVLTAPGGKIPKDRSWKAARVAMARVDSFLDSLIKFNKENIHENCLKALQPYLQDPSFNPDFVATKSAAAAGLCSWVLNIERFHRVFCEVQPKRQALDRANAELAAAQDKLATRLNENLAKLTARFEKATSDKLRCQQEAEATACTITLANRLVGGLASENVRWAEAVKDFKQQQSTLCGDVLLVTAFVSYLGYFTRKYRQELLDGIWRPYLHQLKVPLTPQLEPLSVLADEVAVAAWRNQGLPADRTSSQNAAILSSCQRWPLLVDPQLQGSKWIKNTHGDALRVIRAGQKGYLDTLEQALAAGDLVLIENLEESVDPVLGPLLGRETIKKGRYIKIGDKECALHPAFRLILHTKLANPHFQPELQAQCTLINFSVTRDGLEEQLLAAVVRLERPDLEELKVNLTKQQNEFKITLKTLEDNLLSRLSSASANFLGDTALVENLESTKRTAAEIVEKVQEFKVTEGRINEAREQYRPAACRAAMLYFTMNELHNVHPMYQFSLKAFQGVFQKAMERAAPAESLAGRVLSLTDSITFSVFQYTARGLFERDKLTFTAQLTFQILLMNKEIEPAELDFLLRYPAQPGVTSPVEFLSDLAWGGIKALSSMEEFRNLDRDIEGSAKRWKKFVESECPEKERFPQDWKNKSALQRLCILRALRPDRVPCAIRWDFVEEKLGSKYVVGRSLDFATTFEESGPGTPMFFILSPGVDPLKDVEKHGKKLGYTFNHRNLHNVSLGQGQEVVAEQALDVAAKEGHWVILQNIHLVAKWLSSLEKRLEQLSQGSHRDFRVFLSAESAPCPESHIIPQGILQNSIKITSEAPTGIHANLHKALDNFSQDTLEMCSQEKEFRSILFALCYFHAVVAERRKFGPQGWNRPYPFSTGDLTISVNVLYNYLQASSKVPYDDLRYLVGEIMYGGHITDDWDRRLCRTYLEEFIKPEMLEGELCLAPGFPLPGNMDYNGYHQYIDDALPPESPYLYGLHPNAEIGFLTQRSERLLRTVLELQPRDSSTGQGAGGTQEEMVRVLREMLEKLPDEFNMAELLARLEERTPYAVVALQECERMNALTAEMRRSLGELELGLKGELTMTSEMETMQNSLFFGTVPESWVRRSYPSTASLGSWFADLLARSSELEAWTRDFSLPSTLRLGGFFNPQALLTAIMQSTARKNRWPLDRMALQCDVTKKSREDFASAPREGAYVHGLFMEGARWDVQAGTITEARLKELTPAMPVVFIRAIPDDKQDTRGLYPCPLYRTRQRGPTYVWTFNLKTKENPSKWVLAGVALLLQV</sequence>
<feature type="domain" description="Dynein heavy chain AAA 5 extension" evidence="28">
    <location>
        <begin position="2107"/>
        <end position="2224"/>
    </location>
</feature>
<name>A0A8D2N630_ZONAL</name>
<dbReference type="Ensembl" id="ENSZALT00000024963.1">
    <property type="protein sequence ID" value="ENSZALP00000018917.1"/>
    <property type="gene ID" value="ENSZALG00000014936.1"/>
</dbReference>
<dbReference type="FunFam" id="1.20.140.100:FF:000007">
    <property type="entry name" value="Dynein axonemal heavy chain 9"/>
    <property type="match status" value="1"/>
</dbReference>
<dbReference type="GO" id="GO:0045505">
    <property type="term" value="F:dynein intermediate chain binding"/>
    <property type="evidence" value="ECO:0007669"/>
    <property type="project" value="InterPro"/>
</dbReference>
<keyword evidence="4" id="KW-0963">Cytoplasm</keyword>
<dbReference type="FunFam" id="1.10.8.710:FF:000002">
    <property type="entry name" value="dynein heavy chain 17, axonemal"/>
    <property type="match status" value="1"/>
</dbReference>
<evidence type="ECO:0000256" key="13">
    <source>
        <dbReference type="ARBA" id="ARBA00023175"/>
    </source>
</evidence>
<dbReference type="Gene3D" id="3.40.50.300">
    <property type="entry name" value="P-loop containing nucleotide triphosphate hydrolases"/>
    <property type="match status" value="5"/>
</dbReference>
<feature type="domain" description="Dynein heavy chain AAA lid" evidence="30">
    <location>
        <begin position="3791"/>
        <end position="3927"/>
    </location>
</feature>
<dbReference type="Gene3D" id="1.20.58.1120">
    <property type="match status" value="1"/>
</dbReference>
<dbReference type="FunFam" id="1.20.1270.280:FF:000003">
    <property type="entry name" value="Dynein axonemal heavy chain 17"/>
    <property type="match status" value="1"/>
</dbReference>
<dbReference type="Gene3D" id="1.20.920.20">
    <property type="match status" value="1"/>
</dbReference>
<dbReference type="InterPro" id="IPR035699">
    <property type="entry name" value="AAA_6"/>
</dbReference>
<dbReference type="InterPro" id="IPR042219">
    <property type="entry name" value="AAA_lid_11_sf"/>
</dbReference>
<keyword evidence="8" id="KW-0067">ATP-binding</keyword>
<evidence type="ECO:0000259" key="28">
    <source>
        <dbReference type="Pfam" id="PF17852"/>
    </source>
</evidence>
<evidence type="ECO:0000259" key="24">
    <source>
        <dbReference type="Pfam" id="PF12774"/>
    </source>
</evidence>
<evidence type="ECO:0000256" key="16">
    <source>
        <dbReference type="ARBA" id="ARBA00053934"/>
    </source>
</evidence>
<dbReference type="InterPro" id="IPR041228">
    <property type="entry name" value="Dynein_C"/>
</dbReference>
<dbReference type="Gene3D" id="3.20.180.20">
    <property type="entry name" value="Dynein heavy chain, N-terminal domain 2"/>
    <property type="match status" value="1"/>
</dbReference>
<dbReference type="InterPro" id="IPR043160">
    <property type="entry name" value="Dynein_C_barrel"/>
</dbReference>
<dbReference type="Pfam" id="PF18199">
    <property type="entry name" value="Dynein_C"/>
    <property type="match status" value="1"/>
</dbReference>
<dbReference type="GO" id="GO:0005930">
    <property type="term" value="C:axoneme"/>
    <property type="evidence" value="ECO:0007669"/>
    <property type="project" value="UniProtKB-ARBA"/>
</dbReference>
<evidence type="ECO:0000256" key="17">
    <source>
        <dbReference type="ARBA" id="ARBA00069445"/>
    </source>
</evidence>
<dbReference type="Pfam" id="PF12777">
    <property type="entry name" value="MT"/>
    <property type="match status" value="1"/>
</dbReference>
<evidence type="ECO:0000256" key="1">
    <source>
        <dbReference type="ARBA" id="ARBA00004611"/>
    </source>
</evidence>
<dbReference type="InterPro" id="IPR024743">
    <property type="entry name" value="Dynein_HC_stalk"/>
</dbReference>
<dbReference type="Gene3D" id="1.20.920.30">
    <property type="match status" value="1"/>
</dbReference>
<dbReference type="InterPro" id="IPR041589">
    <property type="entry name" value="DNAH3_AAA_lid_1"/>
</dbReference>
<dbReference type="Gene3D" id="1.10.8.1220">
    <property type="match status" value="1"/>
</dbReference>
<dbReference type="FunFam" id="3.40.50.300:FF:000219">
    <property type="entry name" value="Dynein axonemal heavy chain 17"/>
    <property type="match status" value="1"/>
</dbReference>
<dbReference type="Pfam" id="PF03028">
    <property type="entry name" value="Dynein_heavy"/>
    <property type="match status" value="1"/>
</dbReference>
<dbReference type="Pfam" id="PF17852">
    <property type="entry name" value="Dynein_AAA_lid"/>
    <property type="match status" value="1"/>
</dbReference>
<dbReference type="FunFam" id="3.40.50.300:FF:000411">
    <property type="entry name" value="dynein heavy chain 17, axonemal"/>
    <property type="match status" value="1"/>
</dbReference>
<dbReference type="Pfam" id="PF12780">
    <property type="entry name" value="AAA_8"/>
    <property type="match status" value="1"/>
</dbReference>
<evidence type="ECO:0000256" key="6">
    <source>
        <dbReference type="ARBA" id="ARBA00022737"/>
    </source>
</evidence>
<feature type="domain" description="Dynein heavy chain C-terminal" evidence="31">
    <location>
        <begin position="3933"/>
        <end position="4227"/>
    </location>
</feature>
<evidence type="ECO:0000259" key="21">
    <source>
        <dbReference type="Pfam" id="PF03028"/>
    </source>
</evidence>
<feature type="domain" description="Dynein heavy chain tail" evidence="22">
    <location>
        <begin position="501"/>
        <end position="594"/>
    </location>
</feature>
<dbReference type="FunFam" id="1.20.920.20:FF:000003">
    <property type="entry name" value="Dynein axonemal heavy chain 17"/>
    <property type="match status" value="1"/>
</dbReference>
<evidence type="ECO:0000256" key="9">
    <source>
        <dbReference type="ARBA" id="ARBA00022846"/>
    </source>
</evidence>
<dbReference type="Gene3D" id="1.20.140.100">
    <property type="entry name" value="Dynein heavy chain, N-terminal domain 2"/>
    <property type="match status" value="1"/>
</dbReference>
<dbReference type="InterPro" id="IPR013602">
    <property type="entry name" value="Dynein_heavy_linker"/>
</dbReference>
<feature type="coiled-coil region" evidence="20">
    <location>
        <begin position="2810"/>
        <end position="2896"/>
    </location>
</feature>
<dbReference type="InterPro" id="IPR024317">
    <property type="entry name" value="Dynein_heavy_chain_D4_dom"/>
</dbReference>
<proteinExistence type="inferred from homology"/>
<dbReference type="InterPro" id="IPR041466">
    <property type="entry name" value="Dynein_AAA5_ext"/>
</dbReference>
<dbReference type="FunFam" id="1.10.472.130:FF:000001">
    <property type="entry name" value="Dynein, axonemal, heavy chain 9"/>
    <property type="match status" value="1"/>
</dbReference>
<feature type="domain" description="Dynein heavy chain tail" evidence="22">
    <location>
        <begin position="119"/>
        <end position="454"/>
    </location>
</feature>
<feature type="domain" description="Dynein heavy chain AAA module D4" evidence="26">
    <location>
        <begin position="2547"/>
        <end position="2805"/>
    </location>
</feature>
<evidence type="ECO:0000256" key="18">
    <source>
        <dbReference type="ARBA" id="ARBA00082505"/>
    </source>
</evidence>
<dbReference type="FunFam" id="1.10.287.2620:FF:000004">
    <property type="entry name" value="Dynein axonemal heavy chain 17"/>
    <property type="match status" value="1"/>
</dbReference>
<evidence type="ECO:0000256" key="19">
    <source>
        <dbReference type="ARBA" id="ARBA00082511"/>
    </source>
</evidence>
<dbReference type="Pfam" id="PF12781">
    <property type="entry name" value="AAA_9"/>
    <property type="match status" value="1"/>
</dbReference>
<evidence type="ECO:0000259" key="31">
    <source>
        <dbReference type="Pfam" id="PF18199"/>
    </source>
</evidence>
<dbReference type="InterPro" id="IPR042222">
    <property type="entry name" value="Dynein_2_N"/>
</dbReference>
<dbReference type="FunFam" id="3.10.490.20:FF:000002">
    <property type="entry name" value="Dynein axonemal heavy chain 17"/>
    <property type="match status" value="1"/>
</dbReference>
<feature type="domain" description="Dynein heavy chain 3 AAA+ lid" evidence="29">
    <location>
        <begin position="2412"/>
        <end position="2496"/>
    </location>
</feature>
<evidence type="ECO:0000256" key="15">
    <source>
        <dbReference type="ARBA" id="ARBA00023273"/>
    </source>
</evidence>
<dbReference type="GO" id="GO:0007018">
    <property type="term" value="P:microtubule-based movement"/>
    <property type="evidence" value="ECO:0007669"/>
    <property type="project" value="InterPro"/>
</dbReference>
<dbReference type="InterPro" id="IPR042228">
    <property type="entry name" value="Dynein_linker_3"/>
</dbReference>
<dbReference type="Pfam" id="PF08393">
    <property type="entry name" value="DHC_N2"/>
    <property type="match status" value="1"/>
</dbReference>
<dbReference type="GO" id="GO:0005874">
    <property type="term" value="C:microtubule"/>
    <property type="evidence" value="ECO:0007669"/>
    <property type="project" value="UniProtKB-KW"/>
</dbReference>
<evidence type="ECO:0000256" key="3">
    <source>
        <dbReference type="ARBA" id="ARBA00011655"/>
    </source>
</evidence>
<comment type="similarity">
    <text evidence="2">Belongs to the dynein heavy chain family.</text>
</comment>